<sequence>MANGNGTVRRAKADKCNSFSETVSDLLEQLEDIDIGTGAEAGSSAIEAPAEAKDMGIGGTKKAAQFLLHATKAAVASVVESGIIGDNLTIYTIKATGMVALTDETKEEKALLVASLLKMASAHKYPAKIGIIELFQANLGWMTKNLMISGCLLGDTCLLIRYNVRCVAGQRVGICVVILS</sequence>
<organism evidence="1 2">
    <name type="scientific">Skeletonema marinoi</name>
    <dbReference type="NCBI Taxonomy" id="267567"/>
    <lineage>
        <taxon>Eukaryota</taxon>
        <taxon>Sar</taxon>
        <taxon>Stramenopiles</taxon>
        <taxon>Ochrophyta</taxon>
        <taxon>Bacillariophyta</taxon>
        <taxon>Coscinodiscophyceae</taxon>
        <taxon>Thalassiosirophycidae</taxon>
        <taxon>Thalassiosirales</taxon>
        <taxon>Skeletonemataceae</taxon>
        <taxon>Skeletonema</taxon>
        <taxon>Skeletonema marinoi-dohrnii complex</taxon>
    </lineage>
</organism>
<accession>A0AAD9DG94</accession>
<protein>
    <submittedName>
        <fullName evidence="1">Uncharacterized protein</fullName>
    </submittedName>
</protein>
<dbReference type="Proteomes" id="UP001224775">
    <property type="component" value="Unassembled WGS sequence"/>
</dbReference>
<dbReference type="EMBL" id="JATAAI010000004">
    <property type="protein sequence ID" value="KAK1746621.1"/>
    <property type="molecule type" value="Genomic_DNA"/>
</dbReference>
<reference evidence="1" key="1">
    <citation type="submission" date="2023-06" db="EMBL/GenBank/DDBJ databases">
        <title>Survivors Of The Sea: Transcriptome response of Skeletonema marinoi to long-term dormancy.</title>
        <authorList>
            <person name="Pinder M.I.M."/>
            <person name="Kourtchenko O."/>
            <person name="Robertson E.K."/>
            <person name="Larsson T."/>
            <person name="Maumus F."/>
            <person name="Osuna-Cruz C.M."/>
            <person name="Vancaester E."/>
            <person name="Stenow R."/>
            <person name="Vandepoele K."/>
            <person name="Ploug H."/>
            <person name="Bruchert V."/>
            <person name="Godhe A."/>
            <person name="Topel M."/>
        </authorList>
    </citation>
    <scope>NUCLEOTIDE SEQUENCE</scope>
    <source>
        <strain evidence="1">R05AC</strain>
    </source>
</reference>
<dbReference type="AlphaFoldDB" id="A0AAD9DG94"/>
<keyword evidence="2" id="KW-1185">Reference proteome</keyword>
<evidence type="ECO:0000313" key="1">
    <source>
        <dbReference type="EMBL" id="KAK1746621.1"/>
    </source>
</evidence>
<gene>
    <name evidence="1" type="ORF">QTG54_003228</name>
</gene>
<evidence type="ECO:0000313" key="2">
    <source>
        <dbReference type="Proteomes" id="UP001224775"/>
    </source>
</evidence>
<comment type="caution">
    <text evidence="1">The sequence shown here is derived from an EMBL/GenBank/DDBJ whole genome shotgun (WGS) entry which is preliminary data.</text>
</comment>
<name>A0AAD9DG94_9STRA</name>
<proteinExistence type="predicted"/>